<feature type="compositionally biased region" description="Basic and acidic residues" evidence="1">
    <location>
        <begin position="63"/>
        <end position="125"/>
    </location>
</feature>
<feature type="compositionally biased region" description="Basic and acidic residues" evidence="1">
    <location>
        <begin position="176"/>
        <end position="189"/>
    </location>
</feature>
<feature type="region of interest" description="Disordered" evidence="1">
    <location>
        <begin position="1"/>
        <end position="33"/>
    </location>
</feature>
<protein>
    <submittedName>
        <fullName evidence="2">Uncharacterized protein</fullName>
    </submittedName>
</protein>
<keyword evidence="3" id="KW-1185">Reference proteome</keyword>
<dbReference type="Proteomes" id="UP001292094">
    <property type="component" value="Unassembled WGS sequence"/>
</dbReference>
<feature type="compositionally biased region" description="Pro residues" evidence="1">
    <location>
        <begin position="16"/>
        <end position="31"/>
    </location>
</feature>
<evidence type="ECO:0000313" key="2">
    <source>
        <dbReference type="EMBL" id="KAK4316613.1"/>
    </source>
</evidence>
<accession>A0AAE1PYH6</accession>
<feature type="compositionally biased region" description="Basic residues" evidence="1">
    <location>
        <begin position="126"/>
        <end position="136"/>
    </location>
</feature>
<proteinExistence type="predicted"/>
<reference evidence="2" key="1">
    <citation type="submission" date="2023-11" db="EMBL/GenBank/DDBJ databases">
        <title>Genome assemblies of two species of porcelain crab, Petrolisthes cinctipes and Petrolisthes manimaculis (Anomura: Porcellanidae).</title>
        <authorList>
            <person name="Angst P."/>
        </authorList>
    </citation>
    <scope>NUCLEOTIDE SEQUENCE</scope>
    <source>
        <strain evidence="2">PB745_02</strain>
        <tissue evidence="2">Gill</tissue>
    </source>
</reference>
<dbReference type="EMBL" id="JAWZYT010001006">
    <property type="protein sequence ID" value="KAK4316613.1"/>
    <property type="molecule type" value="Genomic_DNA"/>
</dbReference>
<feature type="region of interest" description="Disordered" evidence="1">
    <location>
        <begin position="62"/>
        <end position="199"/>
    </location>
</feature>
<comment type="caution">
    <text evidence="2">The sequence shown here is derived from an EMBL/GenBank/DDBJ whole genome shotgun (WGS) entry which is preliminary data.</text>
</comment>
<dbReference type="AlphaFoldDB" id="A0AAE1PYH6"/>
<evidence type="ECO:0000313" key="3">
    <source>
        <dbReference type="Proteomes" id="UP001292094"/>
    </source>
</evidence>
<name>A0AAE1PYH6_9EUCA</name>
<gene>
    <name evidence="2" type="ORF">Pmani_012253</name>
</gene>
<organism evidence="2 3">
    <name type="scientific">Petrolisthes manimaculis</name>
    <dbReference type="NCBI Taxonomy" id="1843537"/>
    <lineage>
        <taxon>Eukaryota</taxon>
        <taxon>Metazoa</taxon>
        <taxon>Ecdysozoa</taxon>
        <taxon>Arthropoda</taxon>
        <taxon>Crustacea</taxon>
        <taxon>Multicrustacea</taxon>
        <taxon>Malacostraca</taxon>
        <taxon>Eumalacostraca</taxon>
        <taxon>Eucarida</taxon>
        <taxon>Decapoda</taxon>
        <taxon>Pleocyemata</taxon>
        <taxon>Anomura</taxon>
        <taxon>Galatheoidea</taxon>
        <taxon>Porcellanidae</taxon>
        <taxon>Petrolisthes</taxon>
    </lineage>
</organism>
<sequence>MKEMEDPSSPISLLPLLPPPLLSPPSPPAPTPRFTVEQRRTVRANHIAVSFEIIFLLSGRGQVDGKGRKGKVEGWREKREQWRERKVERWREKGGGREGNKGEVEGREGGGVEGNEKWKGGEKRGSSGRKGRRGGGKRGSSGGKGIVEWWRKMRDENEGRKRINVGGVMEKRKKRMREEGRKGGGVEREEGIEETEKEE</sequence>
<evidence type="ECO:0000256" key="1">
    <source>
        <dbReference type="SAM" id="MobiDB-lite"/>
    </source>
</evidence>
<feature type="compositionally biased region" description="Acidic residues" evidence="1">
    <location>
        <begin position="190"/>
        <end position="199"/>
    </location>
</feature>
<feature type="compositionally biased region" description="Basic and acidic residues" evidence="1">
    <location>
        <begin position="149"/>
        <end position="161"/>
    </location>
</feature>